<sequence>MYTSVEGATADSNVTFSVCSRRAARLSTTGIQLTAACVPVAQAFRALLTLVSAEPHAQLFRMAVKGIKLMLENRAIPEDVDVNEVLAKVVASIKYQAFDRASLTDEVYKMLREEMDKSTHIME</sequence>
<proteinExistence type="predicted"/>
<accession>A0ACC0VIR1</accession>
<evidence type="ECO:0000313" key="1">
    <source>
        <dbReference type="EMBL" id="KAI9906102.1"/>
    </source>
</evidence>
<keyword evidence="2" id="KW-1185">Reference proteome</keyword>
<comment type="caution">
    <text evidence="1">The sequence shown here is derived from an EMBL/GenBank/DDBJ whole genome shotgun (WGS) entry which is preliminary data.</text>
</comment>
<name>A0ACC0VIR1_9STRA</name>
<gene>
    <name evidence="1" type="ORF">PsorP6_014442</name>
</gene>
<protein>
    <submittedName>
        <fullName evidence="1">Uncharacterized protein</fullName>
    </submittedName>
</protein>
<reference evidence="1 2" key="1">
    <citation type="journal article" date="2022" name="bioRxiv">
        <title>The genome of the oomycete Peronosclerospora sorghi, a cosmopolitan pathogen of maize and sorghum, is inflated with dispersed pseudogenes.</title>
        <authorList>
            <person name="Fletcher K."/>
            <person name="Martin F."/>
            <person name="Isakeit T."/>
            <person name="Cavanaugh K."/>
            <person name="Magill C."/>
            <person name="Michelmore R."/>
        </authorList>
    </citation>
    <scope>NUCLEOTIDE SEQUENCE [LARGE SCALE GENOMIC DNA]</scope>
    <source>
        <strain evidence="1">P6</strain>
    </source>
</reference>
<organism evidence="1 2">
    <name type="scientific">Peronosclerospora sorghi</name>
    <dbReference type="NCBI Taxonomy" id="230839"/>
    <lineage>
        <taxon>Eukaryota</taxon>
        <taxon>Sar</taxon>
        <taxon>Stramenopiles</taxon>
        <taxon>Oomycota</taxon>
        <taxon>Peronosporomycetes</taxon>
        <taxon>Peronosporales</taxon>
        <taxon>Peronosporaceae</taxon>
        <taxon>Peronosclerospora</taxon>
    </lineage>
</organism>
<dbReference type="Proteomes" id="UP001163321">
    <property type="component" value="Chromosome 9"/>
</dbReference>
<evidence type="ECO:0000313" key="2">
    <source>
        <dbReference type="Proteomes" id="UP001163321"/>
    </source>
</evidence>
<dbReference type="EMBL" id="CM047588">
    <property type="protein sequence ID" value="KAI9906102.1"/>
    <property type="molecule type" value="Genomic_DNA"/>
</dbReference>